<sequence length="197" mass="19844">MSDRTSTPVTAAAATAIPWRSIARWMVTFAAFPLGSLAARLLVGSVDAPVPALLGGLLNGVVLGIAQAWAVRDVRLPAVPWAGATATGFATGLVLGAAVVGYATDARSLVVQGAVTGGAVGLAQATVLGRSGLRPLTLLWPVLLAGAWALGWAITTAVGVEVGLRFTVFGSSGAVVVAALTLLLPVTLRRASKQVRS</sequence>
<dbReference type="AlphaFoldDB" id="A0A1H0MMD7"/>
<feature type="transmembrane region" description="Helical" evidence="1">
    <location>
        <begin position="166"/>
        <end position="188"/>
    </location>
</feature>
<evidence type="ECO:0000256" key="1">
    <source>
        <dbReference type="SAM" id="Phobius"/>
    </source>
</evidence>
<keyword evidence="3" id="KW-1185">Reference proteome</keyword>
<dbReference type="Proteomes" id="UP000199077">
    <property type="component" value="Chromosome I"/>
</dbReference>
<dbReference type="OrthoDB" id="5191833at2"/>
<proteinExistence type="predicted"/>
<keyword evidence="1" id="KW-1133">Transmembrane helix</keyword>
<keyword evidence="1" id="KW-0812">Transmembrane</keyword>
<feature type="transmembrane region" description="Helical" evidence="1">
    <location>
        <begin position="78"/>
        <end position="103"/>
    </location>
</feature>
<gene>
    <name evidence="2" type="ORF">SAMN04489867_0661</name>
</gene>
<evidence type="ECO:0000313" key="2">
    <source>
        <dbReference type="EMBL" id="SDO81618.1"/>
    </source>
</evidence>
<evidence type="ECO:0000313" key="3">
    <source>
        <dbReference type="Proteomes" id="UP000199077"/>
    </source>
</evidence>
<protein>
    <submittedName>
        <fullName evidence="2">Uncharacterized protein</fullName>
    </submittedName>
</protein>
<accession>A0A1H0MMD7</accession>
<name>A0A1H0MMD7_9MICO</name>
<keyword evidence="1" id="KW-0472">Membrane</keyword>
<dbReference type="RefSeq" id="WP_157692878.1">
    <property type="nucleotide sequence ID" value="NZ_LT629711.1"/>
</dbReference>
<dbReference type="STRING" id="443156.SAMN04489867_0661"/>
<feature type="transmembrane region" description="Helical" evidence="1">
    <location>
        <begin position="25"/>
        <end position="43"/>
    </location>
</feature>
<feature type="transmembrane region" description="Helical" evidence="1">
    <location>
        <begin position="49"/>
        <end position="71"/>
    </location>
</feature>
<feature type="transmembrane region" description="Helical" evidence="1">
    <location>
        <begin position="109"/>
        <end position="129"/>
    </location>
</feature>
<feature type="transmembrane region" description="Helical" evidence="1">
    <location>
        <begin position="136"/>
        <end position="154"/>
    </location>
</feature>
<organism evidence="2 3">
    <name type="scientific">Pedococcus dokdonensis</name>
    <dbReference type="NCBI Taxonomy" id="443156"/>
    <lineage>
        <taxon>Bacteria</taxon>
        <taxon>Bacillati</taxon>
        <taxon>Actinomycetota</taxon>
        <taxon>Actinomycetes</taxon>
        <taxon>Micrococcales</taxon>
        <taxon>Intrasporangiaceae</taxon>
        <taxon>Pedococcus</taxon>
    </lineage>
</organism>
<dbReference type="EMBL" id="LT629711">
    <property type="protein sequence ID" value="SDO81618.1"/>
    <property type="molecule type" value="Genomic_DNA"/>
</dbReference>
<reference evidence="3" key="1">
    <citation type="submission" date="2016-10" db="EMBL/GenBank/DDBJ databases">
        <authorList>
            <person name="Varghese N."/>
            <person name="Submissions S."/>
        </authorList>
    </citation>
    <scope>NUCLEOTIDE SEQUENCE [LARGE SCALE GENOMIC DNA]</scope>
    <source>
        <strain evidence="3">DSM 22329</strain>
    </source>
</reference>